<keyword evidence="9" id="KW-0704">Schiff base</keyword>
<evidence type="ECO:0000256" key="1">
    <source>
        <dbReference type="ARBA" id="ARBA00004116"/>
    </source>
</evidence>
<dbReference type="EMBL" id="HG793151">
    <property type="protein sequence ID" value="CRL26426.1"/>
    <property type="molecule type" value="Genomic_DNA"/>
</dbReference>
<feature type="region of interest" description="Disordered" evidence="12">
    <location>
        <begin position="428"/>
        <end position="480"/>
    </location>
</feature>
<evidence type="ECO:0000256" key="12">
    <source>
        <dbReference type="SAM" id="MobiDB-lite"/>
    </source>
</evidence>
<keyword evidence="3" id="KW-0813">Transport</keyword>
<feature type="transmembrane region" description="Helical" evidence="13">
    <location>
        <begin position="529"/>
        <end position="550"/>
    </location>
</feature>
<keyword evidence="6" id="KW-0677">Repeat</keyword>
<evidence type="ECO:0000256" key="2">
    <source>
        <dbReference type="ARBA" id="ARBA00004127"/>
    </source>
</evidence>
<evidence type="ECO:0000256" key="10">
    <source>
        <dbReference type="ARBA" id="ARBA00038039"/>
    </source>
</evidence>
<dbReference type="GO" id="GO:0034488">
    <property type="term" value="P:basic amino acid transmembrane export from vacuole"/>
    <property type="evidence" value="ECO:0007669"/>
    <property type="project" value="UniProtKB-ARBA"/>
</dbReference>
<dbReference type="SUPFAM" id="SSF51569">
    <property type="entry name" value="Aldolase"/>
    <property type="match status" value="1"/>
</dbReference>
<comment type="function">
    <text evidence="11">Catalyzes the rate-limiting step of the non-oxidative phase in the pentose phosphate pathway. Catalyzes the reversible conversion of sedheptulose-7-phosphate and D-glyceraldehyde 3-phosphate into erythrose-4-phosphate and beta-D-fructose 6-phosphate.</text>
</comment>
<evidence type="ECO:0000256" key="11">
    <source>
        <dbReference type="RuleBase" id="RU000501"/>
    </source>
</evidence>
<dbReference type="UniPathway" id="UPA00115">
    <property type="reaction ID" value="UER00414"/>
</dbReference>
<dbReference type="GO" id="GO:0012505">
    <property type="term" value="C:endomembrane system"/>
    <property type="evidence" value="ECO:0007669"/>
    <property type="project" value="UniProtKB-SubCell"/>
</dbReference>
<dbReference type="EC" id="2.2.1.2" evidence="11"/>
<evidence type="ECO:0000256" key="13">
    <source>
        <dbReference type="SAM" id="Phobius"/>
    </source>
</evidence>
<keyword evidence="11" id="KW-0808">Transferase</keyword>
<evidence type="ECO:0000256" key="6">
    <source>
        <dbReference type="ARBA" id="ARBA00022737"/>
    </source>
</evidence>
<evidence type="ECO:0000256" key="8">
    <source>
        <dbReference type="ARBA" id="ARBA00023136"/>
    </source>
</evidence>
<dbReference type="GO" id="GO:0005773">
    <property type="term" value="C:vacuole"/>
    <property type="evidence" value="ECO:0007669"/>
    <property type="project" value="UniProtKB-SubCell"/>
</dbReference>
<protein>
    <recommendedName>
        <fullName evidence="11">Transaldolase</fullName>
        <ecNumber evidence="11">2.2.1.2</ecNumber>
    </recommendedName>
</protein>
<sequence length="695" mass="75869">MAVPTGLDYMRLRTNIDCDTMDDKVAKALGPFQDCTSNQAIALGELSKPARAEVIEASQADAKALHSNYSSVGVEALAVEIAMVRLAIGMAKHIYGRAHVQVNPYYSYSSEKIVVNALRIVQLFQHVQLGFDVTRVCIKIPSTWEGMMACRTLQLAGVHTLATTLFSMTQAVLAAEVGCTYIAPYVNELKVHVQAGFVDNAKLLPLCAAIQKYYKSINSPTKVLPASLTSVDEIFLLAGVDHLTISPGLLTQLTQSYAGNVKSLFDIEATLPIPEWDVSFINDPGNYQIAFTRDLGGASQIKLTEFACRMFPSQAVNFNIEALSGICGSVSIACWVVVFSPQIIENFRRGSADGLSLIFLIIWLAGDVFNILGAVLQGVLPTMIILAVYYTLADIVLLGQCFYYRGFNLKEELSPSDTPDLFAADDAERNGAETQPAPTERSALIPKPNGQVQIEDPTINVTGQQPEDRTRPLSDGRRHSATSYQDIFHSSVDATHLSPATPFVEPTTDSARRRAQRARRRRISALQSVLFNLTAVALVCAAGVMGWFVSPGAKSSAPDPEPLAMDVLGQVFGYFCAVLYLGSRLPQLLLNYRRKSTDGVSLLFFLFACIGNLTYVLSILAYSPICHGGSSEEVMGHRHRAHCRPGEAAALYGRYVLVNLSWLVGSAGTLLLDMAIFTQFFLYRDGKGDEEEEEE</sequence>
<dbReference type="PROSITE" id="PS00958">
    <property type="entry name" value="TRANSALDOLASE_2"/>
    <property type="match status" value="1"/>
</dbReference>
<dbReference type="InterPro" id="IPR051415">
    <property type="entry name" value="LAAT-1"/>
</dbReference>
<dbReference type="FunFam" id="1.20.1280.290:FF:000011">
    <property type="entry name" value="PQ loop repeat protein"/>
    <property type="match status" value="1"/>
</dbReference>
<dbReference type="Pfam" id="PF04193">
    <property type="entry name" value="PQ-loop"/>
    <property type="match status" value="2"/>
</dbReference>
<evidence type="ECO:0000256" key="4">
    <source>
        <dbReference type="ARBA" id="ARBA00022554"/>
    </source>
</evidence>
<dbReference type="InterPro" id="IPR013785">
    <property type="entry name" value="Aldolase_TIM"/>
</dbReference>
<comment type="similarity">
    <text evidence="10">Belongs to the laat-1 family.</text>
</comment>
<keyword evidence="11" id="KW-0570">Pentose shunt</keyword>
<keyword evidence="7 13" id="KW-1133">Transmembrane helix</keyword>
<dbReference type="GO" id="GO:0015179">
    <property type="term" value="F:L-amino acid transmembrane transporter activity"/>
    <property type="evidence" value="ECO:0007669"/>
    <property type="project" value="UniProtKB-ARBA"/>
</dbReference>
<dbReference type="PANTHER" id="PTHR16201:SF35">
    <property type="entry name" value="VACUOLAR AMINO ACID TRANSPORTER YPQ1-RELATED"/>
    <property type="match status" value="1"/>
</dbReference>
<keyword evidence="15" id="KW-1185">Reference proteome</keyword>
<dbReference type="SMART" id="SM00679">
    <property type="entry name" value="CTNS"/>
    <property type="match status" value="2"/>
</dbReference>
<dbReference type="GO" id="GO:0005975">
    <property type="term" value="P:carbohydrate metabolic process"/>
    <property type="evidence" value="ECO:0007669"/>
    <property type="project" value="InterPro"/>
</dbReference>
<dbReference type="GO" id="GO:0004801">
    <property type="term" value="F:transaldolase activity"/>
    <property type="evidence" value="ECO:0007669"/>
    <property type="project" value="UniProtKB-EC"/>
</dbReference>
<dbReference type="Gene3D" id="1.20.1280.290">
    <property type="match status" value="2"/>
</dbReference>
<dbReference type="Proteomes" id="UP000053732">
    <property type="component" value="Unassembled WGS sequence"/>
</dbReference>
<comment type="pathway">
    <text evidence="11">Carbohydrate degradation; pentose phosphate pathway; D-glyceraldehyde 3-phosphate and beta-D-fructose 6-phosphate from D-ribose 5-phosphate and D-xylulose 5-phosphate (non-oxidative stage): step 2/3.</text>
</comment>
<organism evidence="14 15">
    <name type="scientific">Penicillium camemberti (strain FM 013)</name>
    <dbReference type="NCBI Taxonomy" id="1429867"/>
    <lineage>
        <taxon>Eukaryota</taxon>
        <taxon>Fungi</taxon>
        <taxon>Dikarya</taxon>
        <taxon>Ascomycota</taxon>
        <taxon>Pezizomycotina</taxon>
        <taxon>Eurotiomycetes</taxon>
        <taxon>Eurotiomycetidae</taxon>
        <taxon>Eurotiales</taxon>
        <taxon>Aspergillaceae</taxon>
        <taxon>Penicillium</taxon>
    </lineage>
</organism>
<comment type="subcellular location">
    <subcellularLocation>
        <location evidence="2">Endomembrane system</location>
        <topology evidence="2">Multi-pass membrane protein</topology>
    </subcellularLocation>
    <subcellularLocation>
        <location evidence="1">Vacuole</location>
    </subcellularLocation>
</comment>
<gene>
    <name evidence="14" type="ORF">PCAMFM013_S018g000119</name>
</gene>
<dbReference type="GO" id="GO:0034490">
    <property type="term" value="P:basic amino acid transmembrane import into vacuole"/>
    <property type="evidence" value="ECO:0007669"/>
    <property type="project" value="UniProtKB-ARBA"/>
</dbReference>
<dbReference type="InterPro" id="IPR018225">
    <property type="entry name" value="Transaldolase_AS"/>
</dbReference>
<accession>A0A0G4PJT2</accession>
<keyword evidence="8 13" id="KW-0472">Membrane</keyword>
<comment type="catalytic activity">
    <reaction evidence="11">
        <text>D-sedoheptulose 7-phosphate + D-glyceraldehyde 3-phosphate = D-erythrose 4-phosphate + beta-D-fructose 6-phosphate</text>
        <dbReference type="Rhea" id="RHEA:17053"/>
        <dbReference type="ChEBI" id="CHEBI:16897"/>
        <dbReference type="ChEBI" id="CHEBI:57483"/>
        <dbReference type="ChEBI" id="CHEBI:57634"/>
        <dbReference type="ChEBI" id="CHEBI:59776"/>
        <dbReference type="EC" id="2.2.1.2"/>
    </reaction>
</comment>
<dbReference type="GO" id="GO:0015101">
    <property type="term" value="F:organic cation transmembrane transporter activity"/>
    <property type="evidence" value="ECO:0007669"/>
    <property type="project" value="UniProtKB-ARBA"/>
</dbReference>
<evidence type="ECO:0000313" key="15">
    <source>
        <dbReference type="Proteomes" id="UP000053732"/>
    </source>
</evidence>
<dbReference type="InterPro" id="IPR001585">
    <property type="entry name" value="TAL/FSA"/>
</dbReference>
<feature type="transmembrane region" description="Helical" evidence="13">
    <location>
        <begin position="382"/>
        <end position="404"/>
    </location>
</feature>
<feature type="compositionally biased region" description="Basic and acidic residues" evidence="12">
    <location>
        <begin position="466"/>
        <end position="478"/>
    </location>
</feature>
<evidence type="ECO:0000256" key="7">
    <source>
        <dbReference type="ARBA" id="ARBA00022989"/>
    </source>
</evidence>
<dbReference type="Gene3D" id="3.20.20.70">
    <property type="entry name" value="Aldolase class I"/>
    <property type="match status" value="1"/>
</dbReference>
<feature type="transmembrane region" description="Helical" evidence="13">
    <location>
        <begin position="355"/>
        <end position="376"/>
    </location>
</feature>
<dbReference type="GO" id="GO:0015174">
    <property type="term" value="F:basic amino acid transmembrane transporter activity"/>
    <property type="evidence" value="ECO:0007669"/>
    <property type="project" value="UniProtKB-ARBA"/>
</dbReference>
<feature type="transmembrane region" description="Helical" evidence="13">
    <location>
        <begin position="322"/>
        <end position="343"/>
    </location>
</feature>
<proteinExistence type="inferred from homology"/>
<dbReference type="STRING" id="1429867.A0A0G4PJT2"/>
<keyword evidence="5 13" id="KW-0812">Transmembrane</keyword>
<evidence type="ECO:0000313" key="14">
    <source>
        <dbReference type="EMBL" id="CRL26426.1"/>
    </source>
</evidence>
<dbReference type="AlphaFoldDB" id="A0A0G4PJT2"/>
<dbReference type="InterPro" id="IPR006603">
    <property type="entry name" value="PQ-loop_rpt"/>
</dbReference>
<dbReference type="GO" id="GO:0006098">
    <property type="term" value="P:pentose-phosphate shunt"/>
    <property type="evidence" value="ECO:0007669"/>
    <property type="project" value="UniProtKB-UniPathway"/>
</dbReference>
<evidence type="ECO:0000256" key="5">
    <source>
        <dbReference type="ARBA" id="ARBA00022692"/>
    </source>
</evidence>
<dbReference type="GO" id="GO:0098588">
    <property type="term" value="C:bounding membrane of organelle"/>
    <property type="evidence" value="ECO:0007669"/>
    <property type="project" value="UniProtKB-ARBA"/>
</dbReference>
<dbReference type="PANTHER" id="PTHR16201">
    <property type="entry name" value="SEVEN TRANSMEMBRANE PROTEIN 1-RELATED"/>
    <property type="match status" value="1"/>
</dbReference>
<feature type="transmembrane region" description="Helical" evidence="13">
    <location>
        <begin position="660"/>
        <end position="683"/>
    </location>
</feature>
<evidence type="ECO:0000256" key="3">
    <source>
        <dbReference type="ARBA" id="ARBA00022448"/>
    </source>
</evidence>
<feature type="transmembrane region" description="Helical" evidence="13">
    <location>
        <begin position="602"/>
        <end position="625"/>
    </location>
</feature>
<name>A0A0G4PJT2_PENC3</name>
<reference evidence="14 15" key="1">
    <citation type="journal article" date="2014" name="Nat. Commun.">
        <title>Multiple recent horizontal transfers of a large genomic region in cheese making fungi.</title>
        <authorList>
            <person name="Cheeseman K."/>
            <person name="Ropars J."/>
            <person name="Renault P."/>
            <person name="Dupont J."/>
            <person name="Gouzy J."/>
            <person name="Branca A."/>
            <person name="Abraham A.L."/>
            <person name="Ceppi M."/>
            <person name="Conseiller E."/>
            <person name="Debuchy R."/>
            <person name="Malagnac F."/>
            <person name="Goarin A."/>
            <person name="Silar P."/>
            <person name="Lacoste S."/>
            <person name="Sallet E."/>
            <person name="Bensimon A."/>
            <person name="Giraud T."/>
            <person name="Brygoo Y."/>
        </authorList>
    </citation>
    <scope>NUCLEOTIDE SEQUENCE [LARGE SCALE GENOMIC DNA]</scope>
    <source>
        <strain evidence="15">FM 013</strain>
    </source>
</reference>
<evidence type="ECO:0000256" key="9">
    <source>
        <dbReference type="ARBA" id="ARBA00023270"/>
    </source>
</evidence>
<feature type="transmembrane region" description="Helical" evidence="13">
    <location>
        <begin position="562"/>
        <end position="581"/>
    </location>
</feature>
<dbReference type="Pfam" id="PF00923">
    <property type="entry name" value="TAL_FSA"/>
    <property type="match status" value="1"/>
</dbReference>
<keyword evidence="4" id="KW-0926">Vacuole</keyword>